<evidence type="ECO:0000256" key="2">
    <source>
        <dbReference type="ARBA" id="ARBA00008170"/>
    </source>
</evidence>
<dbReference type="InterPro" id="IPR044880">
    <property type="entry name" value="NCX_ion-bd_dom_sf"/>
</dbReference>
<feature type="region of interest" description="Disordered" evidence="8">
    <location>
        <begin position="1"/>
        <end position="88"/>
    </location>
</feature>
<feature type="transmembrane region" description="Helical" evidence="9">
    <location>
        <begin position="334"/>
        <end position="358"/>
    </location>
</feature>
<evidence type="ECO:0000256" key="3">
    <source>
        <dbReference type="ARBA" id="ARBA00022448"/>
    </source>
</evidence>
<proteinExistence type="inferred from homology"/>
<evidence type="ECO:0000256" key="8">
    <source>
        <dbReference type="SAM" id="MobiDB-lite"/>
    </source>
</evidence>
<evidence type="ECO:0000256" key="4">
    <source>
        <dbReference type="ARBA" id="ARBA00022692"/>
    </source>
</evidence>
<comment type="subcellular location">
    <subcellularLocation>
        <location evidence="1">Endomembrane system</location>
        <topology evidence="1">Multi-pass membrane protein</topology>
    </subcellularLocation>
</comment>
<evidence type="ECO:0000313" key="12">
    <source>
        <dbReference type="Proteomes" id="UP001447188"/>
    </source>
</evidence>
<feature type="transmembrane region" description="Helical" evidence="9">
    <location>
        <begin position="398"/>
        <end position="419"/>
    </location>
</feature>
<feature type="domain" description="Sodium/calcium exchanger membrane region" evidence="10">
    <location>
        <begin position="301"/>
        <end position="444"/>
    </location>
</feature>
<accession>A0ABR3G803</accession>
<dbReference type="InterPro" id="IPR004713">
    <property type="entry name" value="CaH_exchang"/>
</dbReference>
<keyword evidence="6" id="KW-0406">Ion transport</keyword>
<dbReference type="EMBL" id="JBBBZM010000189">
    <property type="protein sequence ID" value="KAL0632072.1"/>
    <property type="molecule type" value="Genomic_DNA"/>
</dbReference>
<organism evidence="11 12">
    <name type="scientific">Discina gigas</name>
    <dbReference type="NCBI Taxonomy" id="1032678"/>
    <lineage>
        <taxon>Eukaryota</taxon>
        <taxon>Fungi</taxon>
        <taxon>Dikarya</taxon>
        <taxon>Ascomycota</taxon>
        <taxon>Pezizomycotina</taxon>
        <taxon>Pezizomycetes</taxon>
        <taxon>Pezizales</taxon>
        <taxon>Discinaceae</taxon>
        <taxon>Discina</taxon>
    </lineage>
</organism>
<feature type="compositionally biased region" description="Polar residues" evidence="8">
    <location>
        <begin position="50"/>
        <end position="67"/>
    </location>
</feature>
<evidence type="ECO:0000256" key="5">
    <source>
        <dbReference type="ARBA" id="ARBA00022989"/>
    </source>
</evidence>
<dbReference type="Gene3D" id="1.20.1420.30">
    <property type="entry name" value="NCX, central ion-binding region"/>
    <property type="match status" value="2"/>
</dbReference>
<keyword evidence="3" id="KW-0813">Transport</keyword>
<comment type="caution">
    <text evidence="11">The sequence shown here is derived from an EMBL/GenBank/DDBJ whole genome shotgun (WGS) entry which is preliminary data.</text>
</comment>
<reference evidence="11 12" key="1">
    <citation type="submission" date="2024-02" db="EMBL/GenBank/DDBJ databases">
        <title>Discinaceae phylogenomics.</title>
        <authorList>
            <person name="Dirks A.C."/>
            <person name="James T.Y."/>
        </authorList>
    </citation>
    <scope>NUCLEOTIDE SEQUENCE [LARGE SCALE GENOMIC DNA]</scope>
    <source>
        <strain evidence="11 12">ACD0624</strain>
    </source>
</reference>
<dbReference type="PANTHER" id="PTHR31503">
    <property type="entry name" value="VACUOLAR CALCIUM ION TRANSPORTER"/>
    <property type="match status" value="1"/>
</dbReference>
<feature type="transmembrane region" description="Helical" evidence="9">
    <location>
        <begin position="223"/>
        <end position="239"/>
    </location>
</feature>
<dbReference type="Pfam" id="PF01699">
    <property type="entry name" value="Na_Ca_ex"/>
    <property type="match status" value="2"/>
</dbReference>
<feature type="transmembrane region" description="Helical" evidence="9">
    <location>
        <begin position="181"/>
        <end position="203"/>
    </location>
</feature>
<evidence type="ECO:0000313" key="11">
    <source>
        <dbReference type="EMBL" id="KAL0632072.1"/>
    </source>
</evidence>
<gene>
    <name evidence="11" type="ORF">Q9L58_009060</name>
</gene>
<evidence type="ECO:0000259" key="10">
    <source>
        <dbReference type="Pfam" id="PF01699"/>
    </source>
</evidence>
<keyword evidence="4 9" id="KW-0812">Transmembrane</keyword>
<evidence type="ECO:0000256" key="1">
    <source>
        <dbReference type="ARBA" id="ARBA00004127"/>
    </source>
</evidence>
<keyword evidence="7 9" id="KW-0472">Membrane</keyword>
<keyword evidence="5 9" id="KW-1133">Transmembrane helix</keyword>
<keyword evidence="12" id="KW-1185">Reference proteome</keyword>
<dbReference type="InterPro" id="IPR004837">
    <property type="entry name" value="NaCa_Exmemb"/>
</dbReference>
<feature type="transmembrane region" description="Helical" evidence="9">
    <location>
        <begin position="297"/>
        <end position="322"/>
    </location>
</feature>
<feature type="transmembrane region" description="Helical" evidence="9">
    <location>
        <begin position="143"/>
        <end position="169"/>
    </location>
</feature>
<protein>
    <recommendedName>
        <fullName evidence="10">Sodium/calcium exchanger membrane region domain-containing protein</fullName>
    </recommendedName>
</protein>
<evidence type="ECO:0000256" key="9">
    <source>
        <dbReference type="SAM" id="Phobius"/>
    </source>
</evidence>
<dbReference type="Proteomes" id="UP001447188">
    <property type="component" value="Unassembled WGS sequence"/>
</dbReference>
<feature type="transmembrane region" description="Helical" evidence="9">
    <location>
        <begin position="364"/>
        <end position="391"/>
    </location>
</feature>
<evidence type="ECO:0000256" key="6">
    <source>
        <dbReference type="ARBA" id="ARBA00023065"/>
    </source>
</evidence>
<comment type="similarity">
    <text evidence="2">Belongs to the Ca(2+):cation antiporter (CaCA) (TC 2.A.19) family.</text>
</comment>
<feature type="compositionally biased region" description="Polar residues" evidence="8">
    <location>
        <begin position="24"/>
        <end position="42"/>
    </location>
</feature>
<sequence length="457" mass="48743">MHAHTKPTDSTDAILDDDYELGTVHNQNGGDSRRVNNGNTRSALEHEESSVSSATTMAGPTRANTIQLEEGRPANTQRQSFYSEKEEKTHKSIPGQLKAALFNSWINLLLVFVPVGIASYYAGVNPNAVELIVSILALVKREIVIVQTSLIGSILSNLLLVLGMAFIAGGFNRIEQNFNTTVAQTASSLLALAVGSLIVPTAFHQASNSGDAGITELSRGTSIILLLVYASYLGFQLKTHSSLYNAPSEKTPVRRPRKQPAHALVSSSATVGSAPITGSGIPTASNDEEVEEPELTLWAALTLLAASTVLVALCAECLVASIDALVSSLNISRVFVGLVLLPIVGNAAEHATAVTVAVKDKMDLSISVAVGSSMQIALLVIPFVVVLGWCMGIDEMTLYFDGFQVMILFVSVLLVNYLIQDGKSNYLEGNLLVALYLIIALAAWFYPVDGVLSDEKR</sequence>
<evidence type="ECO:0000256" key="7">
    <source>
        <dbReference type="ARBA" id="ARBA00023136"/>
    </source>
</evidence>
<name>A0ABR3G803_9PEZI</name>
<feature type="domain" description="Sodium/calcium exchanger membrane region" evidence="10">
    <location>
        <begin position="127"/>
        <end position="237"/>
    </location>
</feature>
<feature type="transmembrane region" description="Helical" evidence="9">
    <location>
        <begin position="100"/>
        <end position="123"/>
    </location>
</feature>
<dbReference type="PANTHER" id="PTHR31503:SF20">
    <property type="entry name" value="CA(2+)_H(+) EXCHANGER, PUTATIVE (EUROFUNG)-RELATED"/>
    <property type="match status" value="1"/>
</dbReference>
<feature type="transmembrane region" description="Helical" evidence="9">
    <location>
        <begin position="431"/>
        <end position="452"/>
    </location>
</feature>